<dbReference type="Proteomes" id="UP001140096">
    <property type="component" value="Unassembled WGS sequence"/>
</dbReference>
<reference evidence="1" key="1">
    <citation type="submission" date="2022-07" db="EMBL/GenBank/DDBJ databases">
        <title>Phylogenomic reconstructions and comparative analyses of Kickxellomycotina fungi.</title>
        <authorList>
            <person name="Reynolds N.K."/>
            <person name="Stajich J.E."/>
            <person name="Barry K."/>
            <person name="Grigoriev I.V."/>
            <person name="Crous P."/>
            <person name="Smith M.E."/>
        </authorList>
    </citation>
    <scope>NUCLEOTIDE SEQUENCE</scope>
    <source>
        <strain evidence="1">CBS 102833</strain>
    </source>
</reference>
<keyword evidence="2" id="KW-1185">Reference proteome</keyword>
<accession>A0ACC1LMU0</accession>
<protein>
    <submittedName>
        <fullName evidence="1">Uncharacterized protein</fullName>
    </submittedName>
</protein>
<dbReference type="EMBL" id="JANBUP010000244">
    <property type="protein sequence ID" value="KAJ2812334.1"/>
    <property type="molecule type" value="Genomic_DNA"/>
</dbReference>
<name>A0ACC1LMU0_9FUNG</name>
<organism evidence="1 2">
    <name type="scientific">Coemansia furcata</name>
    <dbReference type="NCBI Taxonomy" id="417177"/>
    <lineage>
        <taxon>Eukaryota</taxon>
        <taxon>Fungi</taxon>
        <taxon>Fungi incertae sedis</taxon>
        <taxon>Zoopagomycota</taxon>
        <taxon>Kickxellomycotina</taxon>
        <taxon>Kickxellomycetes</taxon>
        <taxon>Kickxellales</taxon>
        <taxon>Kickxellaceae</taxon>
        <taxon>Coemansia</taxon>
    </lineage>
</organism>
<evidence type="ECO:0000313" key="1">
    <source>
        <dbReference type="EMBL" id="KAJ2812334.1"/>
    </source>
</evidence>
<proteinExistence type="predicted"/>
<gene>
    <name evidence="1" type="ORF">H4S07_001472</name>
</gene>
<sequence>MWTSSQQAISPPSPPVHPAARLASPHTTVAAKDDNCQNVDCRHDNSHSNICRDDNGSSGNSSSTSLASTLWDASRAQEARRLVSSIEGRYTQLFSLLCQLNHYSQNPLGGAMCADYEYKIHQMALFINSEVTKLKRMVGECELRLTRSVSSQSRSSSLAEWEEVCALSNNDNDASKPPSYVDLPPANSLKEIRCRLLNEVSKFFTTELSHIKASLAPVAVRPDTSDR</sequence>
<evidence type="ECO:0000313" key="2">
    <source>
        <dbReference type="Proteomes" id="UP001140096"/>
    </source>
</evidence>
<comment type="caution">
    <text evidence="1">The sequence shown here is derived from an EMBL/GenBank/DDBJ whole genome shotgun (WGS) entry which is preliminary data.</text>
</comment>